<gene>
    <name evidence="1" type="ORF">FGM00_08350</name>
</gene>
<dbReference type="Proteomes" id="UP000310017">
    <property type="component" value="Chromosome"/>
</dbReference>
<protein>
    <submittedName>
        <fullName evidence="1">Uncharacterized protein</fullName>
    </submittedName>
</protein>
<dbReference type="AlphaFoldDB" id="A0A5B7SSX2"/>
<dbReference type="EMBL" id="CP040710">
    <property type="protein sequence ID" value="QCX00113.1"/>
    <property type="molecule type" value="Genomic_DNA"/>
</dbReference>
<organism evidence="1 2">
    <name type="scientific">Aggregatimonas sangjinii</name>
    <dbReference type="NCBI Taxonomy" id="2583587"/>
    <lineage>
        <taxon>Bacteria</taxon>
        <taxon>Pseudomonadati</taxon>
        <taxon>Bacteroidota</taxon>
        <taxon>Flavobacteriia</taxon>
        <taxon>Flavobacteriales</taxon>
        <taxon>Flavobacteriaceae</taxon>
        <taxon>Aggregatimonas</taxon>
    </lineage>
</organism>
<keyword evidence="2" id="KW-1185">Reference proteome</keyword>
<evidence type="ECO:0000313" key="2">
    <source>
        <dbReference type="Proteomes" id="UP000310017"/>
    </source>
</evidence>
<name>A0A5B7SSX2_9FLAO</name>
<sequence>MPNYFENRYNIITISEYFKNILSYQYSSHIEVCEKNYFIEIEKDYNKDFYCQMIDNDIEPRWGENLLDKLIDFNSPYDYMILDCENLESYIKLYNVFTWFILDFVYFLDMQEVDKFEFANSLIRYHKTDFVVKLKRVARNIREYPISKTEVDESFEYMEDYRYDGLNF</sequence>
<reference evidence="1 2" key="1">
    <citation type="submission" date="2019-05" db="EMBL/GenBank/DDBJ databases">
        <title>Genome sequencing of F202Z8.</title>
        <authorList>
            <person name="Kwon Y.M."/>
        </authorList>
    </citation>
    <scope>NUCLEOTIDE SEQUENCE [LARGE SCALE GENOMIC DNA]</scope>
    <source>
        <strain evidence="1 2">F202Z8</strain>
    </source>
</reference>
<dbReference type="KEGG" id="asag:FGM00_08350"/>
<evidence type="ECO:0000313" key="1">
    <source>
        <dbReference type="EMBL" id="QCX00113.1"/>
    </source>
</evidence>
<proteinExistence type="predicted"/>
<accession>A0A5B7SSX2</accession>
<dbReference type="RefSeq" id="WP_138852460.1">
    <property type="nucleotide sequence ID" value="NZ_CP040710.1"/>
</dbReference>